<keyword evidence="4 6" id="KW-1133">Transmembrane helix</keyword>
<keyword evidence="8" id="KW-1185">Reference proteome</keyword>
<dbReference type="PANTHER" id="PTHR11206">
    <property type="entry name" value="MULTIDRUG RESISTANCE PROTEIN"/>
    <property type="match status" value="1"/>
</dbReference>
<dbReference type="OrthoDB" id="2126698at2759"/>
<evidence type="ECO:0000256" key="2">
    <source>
        <dbReference type="ARBA" id="ARBA00010199"/>
    </source>
</evidence>
<accession>A0A2R6VZF4</accession>
<evidence type="ECO:0000256" key="6">
    <source>
        <dbReference type="RuleBase" id="RU004914"/>
    </source>
</evidence>
<proteinExistence type="inferred from homology"/>
<evidence type="ECO:0000313" key="7">
    <source>
        <dbReference type="EMBL" id="PTQ26987.1"/>
    </source>
</evidence>
<feature type="transmembrane region" description="Helical" evidence="6">
    <location>
        <begin position="20"/>
        <end position="44"/>
    </location>
</feature>
<dbReference type="Pfam" id="PF01554">
    <property type="entry name" value="MatE"/>
    <property type="match status" value="2"/>
</dbReference>
<organism evidence="7 8">
    <name type="scientific">Marchantia polymorpha</name>
    <name type="common">Common liverwort</name>
    <name type="synonym">Marchantia aquatica</name>
    <dbReference type="NCBI Taxonomy" id="3197"/>
    <lineage>
        <taxon>Eukaryota</taxon>
        <taxon>Viridiplantae</taxon>
        <taxon>Streptophyta</taxon>
        <taxon>Embryophyta</taxon>
        <taxon>Marchantiophyta</taxon>
        <taxon>Marchantiopsida</taxon>
        <taxon>Marchantiidae</taxon>
        <taxon>Marchantiales</taxon>
        <taxon>Marchantiaceae</taxon>
        <taxon>Marchantia</taxon>
    </lineage>
</organism>
<dbReference type="GO" id="GO:0016020">
    <property type="term" value="C:membrane"/>
    <property type="evidence" value="ECO:0000318"/>
    <property type="project" value="GO_Central"/>
</dbReference>
<feature type="transmembrane region" description="Helical" evidence="6">
    <location>
        <begin position="238"/>
        <end position="259"/>
    </location>
</feature>
<dbReference type="InterPro" id="IPR045069">
    <property type="entry name" value="MATE_euk"/>
</dbReference>
<evidence type="ECO:0000256" key="1">
    <source>
        <dbReference type="ARBA" id="ARBA00004141"/>
    </source>
</evidence>
<feature type="transmembrane region" description="Helical" evidence="6">
    <location>
        <begin position="168"/>
        <end position="188"/>
    </location>
</feature>
<evidence type="ECO:0000313" key="8">
    <source>
        <dbReference type="Proteomes" id="UP000244005"/>
    </source>
</evidence>
<dbReference type="EMBL" id="KZ772906">
    <property type="protein sequence ID" value="PTQ26987.1"/>
    <property type="molecule type" value="Genomic_DNA"/>
</dbReference>
<dbReference type="NCBIfam" id="TIGR00797">
    <property type="entry name" value="matE"/>
    <property type="match status" value="1"/>
</dbReference>
<sequence length="482" mass="52581">MADNSKVWSPRLGIEVKMALNIACPMIVTNLISYCIIASSLMFVGHLGELELSSAALGNSLCSVTGFTVMLGLASGLETLCGQAFGAKQFHLLGVYYQTSMFVLLCCCVPISLLWWNMEPLLLLIGQEAQISNHTTVYMRTMIPFLWASAFIQTTIKYLQTQSVVMPIMIFSVSTFVVHVPLTYLLIYKLNLGYLGGALAISISYWIMLLQLLVYVVYSESTRAEKTWTGFVRPRLDVIVLFLKLAIPSAFMIILQFWAFELLVLMSGLMPNPRREVSLLSICLNTAGIEFSFPFGLSAASSTRVSNELGAGNARGAKLASKVVMGISLLQATVVASAMLILRDKWGYAFSSQTEIVKAVSVILPLLALGTFMDGIQGVLGGILRGCGLQNPATVINIFAFYCVGIPTAVLFGFHYNKGAMGLYGGCICGSITQLVLITILVAMIDWEKQVTLAQSRVGEKTKVPAEKTRQVEEIYEPLLTA</sequence>
<feature type="transmembrane region" description="Helical" evidence="6">
    <location>
        <begin position="422"/>
        <end position="447"/>
    </location>
</feature>
<feature type="transmembrane region" description="Helical" evidence="6">
    <location>
        <begin position="194"/>
        <end position="218"/>
    </location>
</feature>
<evidence type="ECO:0000256" key="3">
    <source>
        <dbReference type="ARBA" id="ARBA00022692"/>
    </source>
</evidence>
<dbReference type="InterPro" id="IPR002528">
    <property type="entry name" value="MATE_fam"/>
</dbReference>
<feature type="transmembrane region" description="Helical" evidence="6">
    <location>
        <begin position="396"/>
        <end position="416"/>
    </location>
</feature>
<feature type="transmembrane region" description="Helical" evidence="6">
    <location>
        <begin position="137"/>
        <end position="156"/>
    </location>
</feature>
<feature type="transmembrane region" description="Helical" evidence="6">
    <location>
        <begin position="362"/>
        <end position="384"/>
    </location>
</feature>
<dbReference type="Proteomes" id="UP000244005">
    <property type="component" value="Unassembled WGS sequence"/>
</dbReference>
<dbReference type="Gramene" id="Mp6g02120.1">
    <property type="protein sequence ID" value="Mp6g02120.1.cds"/>
    <property type="gene ID" value="Mp6g02120"/>
</dbReference>
<dbReference type="OMA" id="CVVNMVS"/>
<dbReference type="GO" id="GO:0022857">
    <property type="term" value="F:transmembrane transporter activity"/>
    <property type="evidence" value="ECO:0000318"/>
    <property type="project" value="GO_Central"/>
</dbReference>
<comment type="subcellular location">
    <subcellularLocation>
        <location evidence="1">Membrane</location>
        <topology evidence="1">Multi-pass membrane protein</topology>
    </subcellularLocation>
</comment>
<dbReference type="GO" id="GO:0015297">
    <property type="term" value="F:antiporter activity"/>
    <property type="evidence" value="ECO:0007669"/>
    <property type="project" value="InterPro"/>
</dbReference>
<evidence type="ECO:0000256" key="5">
    <source>
        <dbReference type="ARBA" id="ARBA00023136"/>
    </source>
</evidence>
<feature type="transmembrane region" description="Helical" evidence="6">
    <location>
        <begin position="95"/>
        <end position="117"/>
    </location>
</feature>
<gene>
    <name evidence="7" type="ORF">MARPO_0248s0004</name>
</gene>
<protein>
    <recommendedName>
        <fullName evidence="6">Protein DETOXIFICATION</fullName>
    </recommendedName>
    <alternativeName>
        <fullName evidence="6">Multidrug and toxic compound extrusion protein</fullName>
    </alternativeName>
</protein>
<name>A0A2R6VZF4_MARPO</name>
<feature type="transmembrane region" description="Helical" evidence="6">
    <location>
        <begin position="56"/>
        <end position="74"/>
    </location>
</feature>
<dbReference type="GO" id="GO:0042910">
    <property type="term" value="F:xenobiotic transmembrane transporter activity"/>
    <property type="evidence" value="ECO:0007669"/>
    <property type="project" value="InterPro"/>
</dbReference>
<keyword evidence="5 6" id="KW-0472">Membrane</keyword>
<comment type="similarity">
    <text evidence="2 6">Belongs to the multi antimicrobial extrusion (MATE) (TC 2.A.66.1) family.</text>
</comment>
<dbReference type="GO" id="GO:1990961">
    <property type="term" value="P:xenobiotic detoxification by transmembrane export across the plasma membrane"/>
    <property type="evidence" value="ECO:0007669"/>
    <property type="project" value="InterPro"/>
</dbReference>
<reference evidence="8" key="1">
    <citation type="journal article" date="2017" name="Cell">
        <title>Insights into land plant evolution garnered from the Marchantia polymorpha genome.</title>
        <authorList>
            <person name="Bowman J.L."/>
            <person name="Kohchi T."/>
            <person name="Yamato K.T."/>
            <person name="Jenkins J."/>
            <person name="Shu S."/>
            <person name="Ishizaki K."/>
            <person name="Yamaoka S."/>
            <person name="Nishihama R."/>
            <person name="Nakamura Y."/>
            <person name="Berger F."/>
            <person name="Adam C."/>
            <person name="Aki S.S."/>
            <person name="Althoff F."/>
            <person name="Araki T."/>
            <person name="Arteaga-Vazquez M.A."/>
            <person name="Balasubrmanian S."/>
            <person name="Barry K."/>
            <person name="Bauer D."/>
            <person name="Boehm C.R."/>
            <person name="Briginshaw L."/>
            <person name="Caballero-Perez J."/>
            <person name="Catarino B."/>
            <person name="Chen F."/>
            <person name="Chiyoda S."/>
            <person name="Chovatia M."/>
            <person name="Davies K.M."/>
            <person name="Delmans M."/>
            <person name="Demura T."/>
            <person name="Dierschke T."/>
            <person name="Dolan L."/>
            <person name="Dorantes-Acosta A.E."/>
            <person name="Eklund D.M."/>
            <person name="Florent S.N."/>
            <person name="Flores-Sandoval E."/>
            <person name="Fujiyama A."/>
            <person name="Fukuzawa H."/>
            <person name="Galik B."/>
            <person name="Grimanelli D."/>
            <person name="Grimwood J."/>
            <person name="Grossniklaus U."/>
            <person name="Hamada T."/>
            <person name="Haseloff J."/>
            <person name="Hetherington A.J."/>
            <person name="Higo A."/>
            <person name="Hirakawa Y."/>
            <person name="Hundley H.N."/>
            <person name="Ikeda Y."/>
            <person name="Inoue K."/>
            <person name="Inoue S.I."/>
            <person name="Ishida S."/>
            <person name="Jia Q."/>
            <person name="Kakita M."/>
            <person name="Kanazawa T."/>
            <person name="Kawai Y."/>
            <person name="Kawashima T."/>
            <person name="Kennedy M."/>
            <person name="Kinose K."/>
            <person name="Kinoshita T."/>
            <person name="Kohara Y."/>
            <person name="Koide E."/>
            <person name="Komatsu K."/>
            <person name="Kopischke S."/>
            <person name="Kubo M."/>
            <person name="Kyozuka J."/>
            <person name="Lagercrantz U."/>
            <person name="Lin S.S."/>
            <person name="Lindquist E."/>
            <person name="Lipzen A.M."/>
            <person name="Lu C.W."/>
            <person name="De Luna E."/>
            <person name="Martienssen R.A."/>
            <person name="Minamino N."/>
            <person name="Mizutani M."/>
            <person name="Mizutani M."/>
            <person name="Mochizuki N."/>
            <person name="Monte I."/>
            <person name="Mosher R."/>
            <person name="Nagasaki H."/>
            <person name="Nakagami H."/>
            <person name="Naramoto S."/>
            <person name="Nishitani K."/>
            <person name="Ohtani M."/>
            <person name="Okamoto T."/>
            <person name="Okumura M."/>
            <person name="Phillips J."/>
            <person name="Pollak B."/>
            <person name="Reinders A."/>
            <person name="Rovekamp M."/>
            <person name="Sano R."/>
            <person name="Sawa S."/>
            <person name="Schmid M.W."/>
            <person name="Shirakawa M."/>
            <person name="Solano R."/>
            <person name="Spunde A."/>
            <person name="Suetsugu N."/>
            <person name="Sugano S."/>
            <person name="Sugiyama A."/>
            <person name="Sun R."/>
            <person name="Suzuki Y."/>
            <person name="Takenaka M."/>
            <person name="Takezawa D."/>
            <person name="Tomogane H."/>
            <person name="Tsuzuki M."/>
            <person name="Ueda T."/>
            <person name="Umeda M."/>
            <person name="Ward J.M."/>
            <person name="Watanabe Y."/>
            <person name="Yazaki K."/>
            <person name="Yokoyama R."/>
            <person name="Yoshitake Y."/>
            <person name="Yotsui I."/>
            <person name="Zachgo S."/>
            <person name="Schmutz J."/>
        </authorList>
    </citation>
    <scope>NUCLEOTIDE SEQUENCE [LARGE SCALE GENOMIC DNA]</scope>
    <source>
        <strain evidence="8">Tak-1</strain>
    </source>
</reference>
<feature type="transmembrane region" description="Helical" evidence="6">
    <location>
        <begin position="323"/>
        <end position="342"/>
    </location>
</feature>
<dbReference type="AlphaFoldDB" id="A0A2R6VZF4"/>
<keyword evidence="3 6" id="KW-0812">Transmembrane</keyword>
<dbReference type="CDD" id="cd13132">
    <property type="entry name" value="MATE_eukaryotic"/>
    <property type="match status" value="1"/>
</dbReference>
<evidence type="ECO:0000256" key="4">
    <source>
        <dbReference type="ARBA" id="ARBA00022989"/>
    </source>
</evidence>